<evidence type="ECO:0000256" key="5">
    <source>
        <dbReference type="ARBA" id="ARBA00019973"/>
    </source>
</evidence>
<dbReference type="Gene3D" id="1.10.510.10">
    <property type="entry name" value="Transferase(Phosphotransferase) domain 1"/>
    <property type="match status" value="1"/>
</dbReference>
<evidence type="ECO:0000256" key="7">
    <source>
        <dbReference type="ARBA" id="ARBA00033194"/>
    </source>
</evidence>
<comment type="function">
    <text evidence="1">Component of the EKC/KEOPS complex that is required for the formation of a threonylcarbamoyl group on adenosine at position 37 (t(6)A37) in tRNAs that read codons beginning with adenine. The complex is probably involved in the transfer of the threonylcarbamoyl moiety of threonylcarbamoyl-AMP (TC-AMP) to the N6 group of A37. BUD32 has ATPase activity in the context of the EKC/KEOPS complex and likely plays a supporting role to the catalytic subunit KAE1. The EKC/KEOPS complex also promotes both telomere uncapping and telomere elongation. The complex is required for efficient recruitment of transcriptional coactivators.</text>
</comment>
<dbReference type="InterPro" id="IPR011009">
    <property type="entry name" value="Kinase-like_dom_sf"/>
</dbReference>
<dbReference type="OrthoDB" id="4767558at2759"/>
<evidence type="ECO:0000256" key="4">
    <source>
        <dbReference type="ARBA" id="ARBA00013948"/>
    </source>
</evidence>
<proteinExistence type="predicted"/>
<comment type="catalytic activity">
    <reaction evidence="9">
        <text>L-seryl-[protein] + ATP = O-phospho-L-seryl-[protein] + ADP + H(+)</text>
        <dbReference type="Rhea" id="RHEA:17989"/>
        <dbReference type="Rhea" id="RHEA-COMP:9863"/>
        <dbReference type="Rhea" id="RHEA-COMP:11604"/>
        <dbReference type="ChEBI" id="CHEBI:15378"/>
        <dbReference type="ChEBI" id="CHEBI:29999"/>
        <dbReference type="ChEBI" id="CHEBI:30616"/>
        <dbReference type="ChEBI" id="CHEBI:83421"/>
        <dbReference type="ChEBI" id="CHEBI:456216"/>
        <dbReference type="EC" id="2.7.11.1"/>
    </reaction>
</comment>
<evidence type="ECO:0000313" key="11">
    <source>
        <dbReference type="EMBL" id="TRX97983.1"/>
    </source>
</evidence>
<feature type="domain" description="Protein kinase" evidence="10">
    <location>
        <begin position="31"/>
        <end position="354"/>
    </location>
</feature>
<evidence type="ECO:0000313" key="12">
    <source>
        <dbReference type="Proteomes" id="UP000319160"/>
    </source>
</evidence>
<dbReference type="SUPFAM" id="SSF56112">
    <property type="entry name" value="Protein kinase-like (PK-like)"/>
    <property type="match status" value="1"/>
</dbReference>
<dbReference type="STRING" id="2512241.A0A553ICQ3"/>
<keyword evidence="12" id="KW-1185">Reference proteome</keyword>
<evidence type="ECO:0000256" key="8">
    <source>
        <dbReference type="ARBA" id="ARBA00047899"/>
    </source>
</evidence>
<evidence type="ECO:0000256" key="2">
    <source>
        <dbReference type="ARBA" id="ARBA00011534"/>
    </source>
</evidence>
<reference evidence="12" key="1">
    <citation type="submission" date="2019-06" db="EMBL/GenBank/DDBJ databases">
        <title>Draft genome sequence of the griseofulvin-producing fungus Xylaria cubensis strain G536.</title>
        <authorList>
            <person name="Mead M.E."/>
            <person name="Raja H.A."/>
            <person name="Steenwyk J.L."/>
            <person name="Knowles S.L."/>
            <person name="Oberlies N.H."/>
            <person name="Rokas A."/>
        </authorList>
    </citation>
    <scope>NUCLEOTIDE SEQUENCE [LARGE SCALE GENOMIC DNA]</scope>
    <source>
        <strain evidence="12">G536</strain>
    </source>
</reference>
<comment type="caution">
    <text evidence="11">The sequence shown here is derived from an EMBL/GenBank/DDBJ whole genome shotgun (WGS) entry which is preliminary data.</text>
</comment>
<dbReference type="GO" id="GO:0005524">
    <property type="term" value="F:ATP binding"/>
    <property type="evidence" value="ECO:0007669"/>
    <property type="project" value="InterPro"/>
</dbReference>
<dbReference type="InterPro" id="IPR008266">
    <property type="entry name" value="Tyr_kinase_AS"/>
</dbReference>
<gene>
    <name evidence="11" type="ORF">FHL15_001193</name>
</gene>
<protein>
    <recommendedName>
        <fullName evidence="5">EKC/KEOPS complex subunit BUD32</fullName>
        <ecNumber evidence="3">2.7.11.1</ecNumber>
    </recommendedName>
    <alternativeName>
        <fullName evidence="6 7">Atypical Serine/threonine protein kinase BUD32</fullName>
    </alternativeName>
    <alternativeName>
        <fullName evidence="4">EKC/KEOPS complex subunit bud32</fullName>
    </alternativeName>
</protein>
<dbReference type="PROSITE" id="PS00109">
    <property type="entry name" value="PROTEIN_KINASE_TYR"/>
    <property type="match status" value="1"/>
</dbReference>
<evidence type="ECO:0000259" key="10">
    <source>
        <dbReference type="PROSITE" id="PS50011"/>
    </source>
</evidence>
<organism evidence="11 12">
    <name type="scientific">Xylaria flabelliformis</name>
    <dbReference type="NCBI Taxonomy" id="2512241"/>
    <lineage>
        <taxon>Eukaryota</taxon>
        <taxon>Fungi</taxon>
        <taxon>Dikarya</taxon>
        <taxon>Ascomycota</taxon>
        <taxon>Pezizomycotina</taxon>
        <taxon>Sordariomycetes</taxon>
        <taxon>Xylariomycetidae</taxon>
        <taxon>Xylariales</taxon>
        <taxon>Xylariaceae</taxon>
        <taxon>Xylaria</taxon>
    </lineage>
</organism>
<evidence type="ECO:0000256" key="3">
    <source>
        <dbReference type="ARBA" id="ARBA00012513"/>
    </source>
</evidence>
<dbReference type="Proteomes" id="UP000319160">
    <property type="component" value="Unassembled WGS sequence"/>
</dbReference>
<dbReference type="GO" id="GO:0004674">
    <property type="term" value="F:protein serine/threonine kinase activity"/>
    <property type="evidence" value="ECO:0007669"/>
    <property type="project" value="UniProtKB-EC"/>
</dbReference>
<dbReference type="SMART" id="SM00220">
    <property type="entry name" value="S_TKc"/>
    <property type="match status" value="1"/>
</dbReference>
<comment type="catalytic activity">
    <reaction evidence="8">
        <text>L-threonyl-[protein] + ATP = O-phospho-L-threonyl-[protein] + ADP + H(+)</text>
        <dbReference type="Rhea" id="RHEA:46608"/>
        <dbReference type="Rhea" id="RHEA-COMP:11060"/>
        <dbReference type="Rhea" id="RHEA-COMP:11605"/>
        <dbReference type="ChEBI" id="CHEBI:15378"/>
        <dbReference type="ChEBI" id="CHEBI:30013"/>
        <dbReference type="ChEBI" id="CHEBI:30616"/>
        <dbReference type="ChEBI" id="CHEBI:61977"/>
        <dbReference type="ChEBI" id="CHEBI:456216"/>
        <dbReference type="EC" id="2.7.11.1"/>
    </reaction>
</comment>
<evidence type="ECO:0000256" key="6">
    <source>
        <dbReference type="ARBA" id="ARBA00030980"/>
    </source>
</evidence>
<dbReference type="AlphaFoldDB" id="A0A553ICQ3"/>
<accession>A0A553ICQ3</accession>
<comment type="subunit">
    <text evidence="2">Component of the EKC/KEOPS complex composed of at least BUD32, CGI121, GON7, KAE1 and PCC1; the whole complex dimerizes.</text>
</comment>
<evidence type="ECO:0000256" key="1">
    <source>
        <dbReference type="ARBA" id="ARBA00003747"/>
    </source>
</evidence>
<sequence>MAVNLSGGQQAVLLNATTDQLKGIFVDHPLWELEQILGNGSYGVTVLLRDRGATKFGQDKTKIRKPKRVVLKRPIHRQAGIRDFENEIRAFETLSGLAHHVQAIATTADVSDYRSKSREGIRDALKNIFAPFRNPPINVFKILGHYQGPAILLEYIENGSLLSFHTKLWEKRITLPNRLLWRFYFCLVRGVCGMVFEQEKHKKGQPLVLETTPENGRHREFLHGDIASRNIMIGECDPEVEDHRITPILKYIDYGFSGPARNAEEAIRENLFNASVLILYLIHPDSAHLDFENLALEYKGIYTYAASIIPWPNGRNPCPYLDEELRDLLAEVFRVNPAQRPSIQEVFMRTQNGVAKPATSYRYREFEESDIAIDARLQQILHDA</sequence>
<dbReference type="PROSITE" id="PS50011">
    <property type="entry name" value="PROTEIN_KINASE_DOM"/>
    <property type="match status" value="1"/>
</dbReference>
<name>A0A553ICQ3_9PEZI</name>
<dbReference type="InterPro" id="IPR000719">
    <property type="entry name" value="Prot_kinase_dom"/>
</dbReference>
<dbReference type="EMBL" id="VFLP01000004">
    <property type="protein sequence ID" value="TRX97983.1"/>
    <property type="molecule type" value="Genomic_DNA"/>
</dbReference>
<dbReference type="EC" id="2.7.11.1" evidence="3"/>
<evidence type="ECO:0000256" key="9">
    <source>
        <dbReference type="ARBA" id="ARBA00048679"/>
    </source>
</evidence>